<sequence length="75" mass="8235">MAYRYWCGECSFKTPWLSESQGEQKQLEHYAKQHPGIPPGGHVEVNRKNPGGGIGCLQAMAIAVLLLILAASCHR</sequence>
<evidence type="ECO:0000313" key="3">
    <source>
        <dbReference type="Proteomes" id="UP000318416"/>
    </source>
</evidence>
<organism evidence="2 3">
    <name type="scientific">Kitasatospora atroaurantiaca</name>
    <dbReference type="NCBI Taxonomy" id="285545"/>
    <lineage>
        <taxon>Bacteria</taxon>
        <taxon>Bacillati</taxon>
        <taxon>Actinomycetota</taxon>
        <taxon>Actinomycetes</taxon>
        <taxon>Kitasatosporales</taxon>
        <taxon>Streptomycetaceae</taxon>
        <taxon>Kitasatospora</taxon>
    </lineage>
</organism>
<proteinExistence type="predicted"/>
<evidence type="ECO:0000256" key="1">
    <source>
        <dbReference type="SAM" id="Phobius"/>
    </source>
</evidence>
<keyword evidence="1" id="KW-1133">Transmembrane helix</keyword>
<keyword evidence="1" id="KW-0472">Membrane</keyword>
<keyword evidence="1" id="KW-0812">Transmembrane</keyword>
<dbReference type="EMBL" id="VIVR01000001">
    <property type="protein sequence ID" value="TWE15562.1"/>
    <property type="molecule type" value="Genomic_DNA"/>
</dbReference>
<dbReference type="Proteomes" id="UP000318416">
    <property type="component" value="Unassembled WGS sequence"/>
</dbReference>
<evidence type="ECO:0000313" key="2">
    <source>
        <dbReference type="EMBL" id="TWE15562.1"/>
    </source>
</evidence>
<comment type="caution">
    <text evidence="2">The sequence shown here is derived from an EMBL/GenBank/DDBJ whole genome shotgun (WGS) entry which is preliminary data.</text>
</comment>
<dbReference type="RefSeq" id="WP_145787118.1">
    <property type="nucleotide sequence ID" value="NZ_BAAABR010000028.1"/>
</dbReference>
<gene>
    <name evidence="2" type="ORF">FB465_0462</name>
</gene>
<dbReference type="OrthoDB" id="3872738at2"/>
<dbReference type="AlphaFoldDB" id="A0A561EJ12"/>
<keyword evidence="3" id="KW-1185">Reference proteome</keyword>
<reference evidence="2 3" key="1">
    <citation type="submission" date="2019-06" db="EMBL/GenBank/DDBJ databases">
        <title>Sequencing the genomes of 1000 actinobacteria strains.</title>
        <authorList>
            <person name="Klenk H.-P."/>
        </authorList>
    </citation>
    <scope>NUCLEOTIDE SEQUENCE [LARGE SCALE GENOMIC DNA]</scope>
    <source>
        <strain evidence="2 3">DSM 41649</strain>
    </source>
</reference>
<feature type="transmembrane region" description="Helical" evidence="1">
    <location>
        <begin position="52"/>
        <end position="71"/>
    </location>
</feature>
<name>A0A561EJ12_9ACTN</name>
<accession>A0A561EJ12</accession>
<protein>
    <submittedName>
        <fullName evidence="2">Uncharacterized protein</fullName>
    </submittedName>
</protein>